<dbReference type="EMBL" id="DS547163">
    <property type="protein sequence ID" value="EDQ99466.1"/>
    <property type="molecule type" value="Genomic_DNA"/>
</dbReference>
<feature type="region of interest" description="Disordered" evidence="1">
    <location>
        <begin position="122"/>
        <end position="167"/>
    </location>
</feature>
<dbReference type="HOGENOM" id="CLU_1190099_0_0_1"/>
<dbReference type="OrthoDB" id="3257342at2759"/>
<dbReference type="RefSeq" id="XP_001891133.1">
    <property type="nucleotide sequence ID" value="XM_001891098.1"/>
</dbReference>
<dbReference type="RefSeq" id="XP_001889815.1">
    <property type="nucleotide sequence ID" value="XM_001889780.1"/>
</dbReference>
<name>B0E0V6_LACBS</name>
<protein>
    <submittedName>
        <fullName evidence="3">Predicted protein</fullName>
    </submittedName>
</protein>
<feature type="region of interest" description="Disordered" evidence="1">
    <location>
        <begin position="71"/>
        <end position="110"/>
    </location>
</feature>
<dbReference type="GeneID" id="6086788"/>
<dbReference type="KEGG" id="lbc:LACBIDRAFT_336171"/>
<proteinExistence type="predicted"/>
<accession>B0E0V6</accession>
<sequence length="233" mass="25341">MAHSTHTSTLKATAAVPIEVEPTPSGCQCTLSAEQQQIAQDKAYTQVLRAHQAQEEIMGFQKLLVHAHDSLSGDVDEGMGPESEDEDHPASAGNGLQVHSNEQADKQPPKLIRCVTGQAWPPMMIAPNRSAPPPLTPQQQPSQVAESAPHHGPGPYSPRSQSFYMAGDGTYYQHEFAVEDTEHSDDEFRTHTASAKAQQLVLGSPVQSGLLSKFDKTRTETGPHRLKNHEKPD</sequence>
<dbReference type="Proteomes" id="UP000001194">
    <property type="component" value="Unassembled WGS sequence"/>
</dbReference>
<feature type="compositionally biased region" description="Basic and acidic residues" evidence="1">
    <location>
        <begin position="213"/>
        <end position="233"/>
    </location>
</feature>
<keyword evidence="4" id="KW-1185">Reference proteome</keyword>
<dbReference type="GeneID" id="6085522"/>
<feature type="compositionally biased region" description="Acidic residues" evidence="1">
    <location>
        <begin position="74"/>
        <end position="87"/>
    </location>
</feature>
<dbReference type="KEGG" id="lbc:LACBIDRAFT_334949"/>
<dbReference type="EMBL" id="DS547458">
    <property type="protein sequence ID" value="EDQ98215.1"/>
    <property type="molecule type" value="Genomic_DNA"/>
</dbReference>
<dbReference type="AlphaFoldDB" id="B0E0V6"/>
<evidence type="ECO:0000313" key="3">
    <source>
        <dbReference type="EMBL" id="EDQ99466.1"/>
    </source>
</evidence>
<organism evidence="4">
    <name type="scientific">Laccaria bicolor (strain S238N-H82 / ATCC MYA-4686)</name>
    <name type="common">Bicoloured deceiver</name>
    <name type="synonym">Laccaria laccata var. bicolor</name>
    <dbReference type="NCBI Taxonomy" id="486041"/>
    <lineage>
        <taxon>Eukaryota</taxon>
        <taxon>Fungi</taxon>
        <taxon>Dikarya</taxon>
        <taxon>Basidiomycota</taxon>
        <taxon>Agaricomycotina</taxon>
        <taxon>Agaricomycetes</taxon>
        <taxon>Agaricomycetidae</taxon>
        <taxon>Agaricales</taxon>
        <taxon>Agaricineae</taxon>
        <taxon>Hydnangiaceae</taxon>
        <taxon>Laccaria</taxon>
    </lineage>
</organism>
<evidence type="ECO:0000313" key="2">
    <source>
        <dbReference type="EMBL" id="EDQ98215.1"/>
    </source>
</evidence>
<evidence type="ECO:0000313" key="4">
    <source>
        <dbReference type="Proteomes" id="UP000001194"/>
    </source>
</evidence>
<dbReference type="InParanoid" id="B0E0V6"/>
<reference evidence="3 4" key="1">
    <citation type="journal article" date="2008" name="Nature">
        <title>The genome of Laccaria bicolor provides insights into mycorrhizal symbiosis.</title>
        <authorList>
            <person name="Martin F."/>
            <person name="Aerts A."/>
            <person name="Ahren D."/>
            <person name="Brun A."/>
            <person name="Danchin E.G.J."/>
            <person name="Duchaussoy F."/>
            <person name="Gibon J."/>
            <person name="Kohler A."/>
            <person name="Lindquist E."/>
            <person name="Pereda V."/>
            <person name="Salamov A."/>
            <person name="Shapiro H.J."/>
            <person name="Wuyts J."/>
            <person name="Blaudez D."/>
            <person name="Buee M."/>
            <person name="Brokstein P."/>
            <person name="Canbaeck B."/>
            <person name="Cohen D."/>
            <person name="Courty P.E."/>
            <person name="Coutinho P.M."/>
            <person name="Delaruelle C."/>
            <person name="Detter J.C."/>
            <person name="Deveau A."/>
            <person name="DiFazio S."/>
            <person name="Duplessis S."/>
            <person name="Fraissinet-Tachet L."/>
            <person name="Lucic E."/>
            <person name="Frey-Klett P."/>
            <person name="Fourrey C."/>
            <person name="Feussner I."/>
            <person name="Gay G."/>
            <person name="Grimwood J."/>
            <person name="Hoegger P.J."/>
            <person name="Jain P."/>
            <person name="Kilaru S."/>
            <person name="Labbe J."/>
            <person name="Lin Y.C."/>
            <person name="Legue V."/>
            <person name="Le Tacon F."/>
            <person name="Marmeisse R."/>
            <person name="Melayah D."/>
            <person name="Montanini B."/>
            <person name="Muratet M."/>
            <person name="Nehls U."/>
            <person name="Niculita-Hirzel H."/>
            <person name="Oudot-Le Secq M.P."/>
            <person name="Peter M."/>
            <person name="Quesneville H."/>
            <person name="Rajashekar B."/>
            <person name="Reich M."/>
            <person name="Rouhier N."/>
            <person name="Schmutz J."/>
            <person name="Yin T."/>
            <person name="Chalot M."/>
            <person name="Henrissat B."/>
            <person name="Kuees U."/>
            <person name="Lucas S."/>
            <person name="Van de Peer Y."/>
            <person name="Podila G.K."/>
            <person name="Polle A."/>
            <person name="Pukkila P.J."/>
            <person name="Richardson P.M."/>
            <person name="Rouze P."/>
            <person name="Sanders I.R."/>
            <person name="Stajich J.E."/>
            <person name="Tunlid A."/>
            <person name="Tuskan G."/>
            <person name="Grigoriev I.V."/>
        </authorList>
    </citation>
    <scope>NUCLEOTIDE SEQUENCE [LARGE SCALE GENOMIC DNA]</scope>
    <source>
        <strain evidence="4">S238N-H82 / ATCC MYA-4686</strain>
    </source>
</reference>
<feature type="compositionally biased region" description="Basic and acidic residues" evidence="1">
    <location>
        <begin position="179"/>
        <end position="190"/>
    </location>
</feature>
<evidence type="ECO:0000256" key="1">
    <source>
        <dbReference type="SAM" id="MobiDB-lite"/>
    </source>
</evidence>
<gene>
    <name evidence="3" type="ORF">LACBIDRAFT_334949</name>
    <name evidence="2" type="ORF">LACBIDRAFT_336171</name>
</gene>
<feature type="region of interest" description="Disordered" evidence="1">
    <location>
        <begin position="179"/>
        <end position="233"/>
    </location>
</feature>